<reference evidence="2" key="1">
    <citation type="journal article" date="2015" name="Genom Data">
        <title>Draft genome sequences of Phytophthora kernoviae and Phytophthora ramorum lineage EU2 from Scotland.</title>
        <authorList>
            <person name="Sambles C."/>
            <person name="Schlenzig A."/>
            <person name="O'Neill P."/>
            <person name="Grant M."/>
            <person name="Studholme D.J."/>
        </authorList>
    </citation>
    <scope>NUCLEOTIDE SEQUENCE</scope>
    <source>
        <strain evidence="2">00238/432</strain>
    </source>
</reference>
<accession>A0A8J4SN54</accession>
<feature type="region of interest" description="Disordered" evidence="1">
    <location>
        <begin position="247"/>
        <end position="283"/>
    </location>
</feature>
<name>A0A8J4SN54_9STRA</name>
<organism evidence="2 3">
    <name type="scientific">Phytophthora kernoviae 00238/432</name>
    <dbReference type="NCBI Taxonomy" id="1284355"/>
    <lineage>
        <taxon>Eukaryota</taxon>
        <taxon>Sar</taxon>
        <taxon>Stramenopiles</taxon>
        <taxon>Oomycota</taxon>
        <taxon>Peronosporomycetes</taxon>
        <taxon>Peronosporales</taxon>
        <taxon>Peronosporaceae</taxon>
        <taxon>Phytophthora</taxon>
    </lineage>
</organism>
<comment type="caution">
    <text evidence="2">The sequence shown here is derived from an EMBL/GenBank/DDBJ whole genome shotgun (WGS) entry which is preliminary data.</text>
</comment>
<feature type="compositionally biased region" description="Low complexity" evidence="1">
    <location>
        <begin position="247"/>
        <end position="257"/>
    </location>
</feature>
<dbReference type="AlphaFoldDB" id="A0A8J4SN54"/>
<protein>
    <submittedName>
        <fullName evidence="2">Uncharacterized protein</fullName>
    </submittedName>
</protein>
<evidence type="ECO:0000256" key="1">
    <source>
        <dbReference type="SAM" id="MobiDB-lite"/>
    </source>
</evidence>
<feature type="compositionally biased region" description="Basic and acidic residues" evidence="1">
    <location>
        <begin position="274"/>
        <end position="283"/>
    </location>
</feature>
<gene>
    <name evidence="2" type="ORF">G195_003441</name>
</gene>
<dbReference type="Proteomes" id="UP000702964">
    <property type="component" value="Unassembled WGS sequence"/>
</dbReference>
<proteinExistence type="predicted"/>
<reference evidence="2" key="2">
    <citation type="submission" date="2020-02" db="EMBL/GenBank/DDBJ databases">
        <authorList>
            <person name="Studholme D.J."/>
        </authorList>
    </citation>
    <scope>NUCLEOTIDE SEQUENCE</scope>
    <source>
        <strain evidence="2">00238/432</strain>
    </source>
</reference>
<evidence type="ECO:0000313" key="2">
    <source>
        <dbReference type="EMBL" id="KAF4323418.1"/>
    </source>
</evidence>
<feature type="compositionally biased region" description="Polar residues" evidence="1">
    <location>
        <begin position="263"/>
        <end position="273"/>
    </location>
</feature>
<sequence>MENQEEKLRFQLTSSMATANPFYRQALQRDIVAQFPVPILNLCIQSLLMLCPHEVGDQEQDGQIVSTSDFDAHPLTSRQTSVLEDTRKISIGIEIACATDNIEAIRLLCFKGYRLLLPLLNLKGSCDGLTFAALMTFYQALQMIPSEKRDIDSHSICARIGFELFRIAQDTNSDIARVSLPLLATSYQEPNDTDKYHFDNSVSNEEDDSLREVMAMFKLTNTMQGQTPSRDISTPATSAVSVASVRGAPAKGAAAPASKDKGQTNTPQATPRTSDNEKGEAEEKLQRLDELLHSAGYHGDDELDKLFGQLVEKTAASSEEELNVFVKGFQEQEAKKKKKKSRLVVEEVLSPEEVEFRANKQEMERRIRDLATVRKQEQAKLTKLSQVYDGLLKSINKSHQALNTTQITWQMLGDSEQKLSSNVDVSTKRSKYLWSSFEVDQCIPTPVQLQSRTL</sequence>
<evidence type="ECO:0000313" key="3">
    <source>
        <dbReference type="Proteomes" id="UP000702964"/>
    </source>
</evidence>
<dbReference type="EMBL" id="AOFI03000041">
    <property type="protein sequence ID" value="KAF4323418.1"/>
    <property type="molecule type" value="Genomic_DNA"/>
</dbReference>